<name>A0A7H0VDI1_9FLAO</name>
<dbReference type="EMBL" id="CP060139">
    <property type="protein sequence ID" value="QNR23779.1"/>
    <property type="molecule type" value="Genomic_DNA"/>
</dbReference>
<dbReference type="InterPro" id="IPR024654">
    <property type="entry name" value="Calcineurin-like_PHP_lpxH"/>
</dbReference>
<keyword evidence="5" id="KW-1185">Reference proteome</keyword>
<organism evidence="4 5">
    <name type="scientific">Croceimicrobium hydrocarbonivorans</name>
    <dbReference type="NCBI Taxonomy" id="2761580"/>
    <lineage>
        <taxon>Bacteria</taxon>
        <taxon>Pseudomonadati</taxon>
        <taxon>Bacteroidota</taxon>
        <taxon>Flavobacteriia</taxon>
        <taxon>Flavobacteriales</taxon>
        <taxon>Owenweeksiaceae</taxon>
        <taxon>Croceimicrobium</taxon>
    </lineage>
</organism>
<accession>A0A7H0VDI1</accession>
<dbReference type="KEGG" id="chyd:H4K34_15580"/>
<evidence type="ECO:0000259" key="3">
    <source>
        <dbReference type="Pfam" id="PF12850"/>
    </source>
</evidence>
<dbReference type="SUPFAM" id="SSF56300">
    <property type="entry name" value="Metallo-dependent phosphatases"/>
    <property type="match status" value="1"/>
</dbReference>
<dbReference type="Proteomes" id="UP000516305">
    <property type="component" value="Chromosome"/>
</dbReference>
<proteinExistence type="inferred from homology"/>
<keyword evidence="2" id="KW-0479">Metal-binding</keyword>
<protein>
    <recommendedName>
        <fullName evidence="2">Phosphoesterase</fullName>
        <ecNumber evidence="2">3.1.4.-</ecNumber>
    </recommendedName>
</protein>
<reference evidence="4 5" key="1">
    <citation type="submission" date="2020-08" db="EMBL/GenBank/DDBJ databases">
        <title>Croceimicrobium hydrocarbonivorans gen. nov., sp. nov., a novel marine bacterium isolated from a bacterial consortium that degrades polyethylene terephthalate.</title>
        <authorList>
            <person name="Liu R."/>
        </authorList>
    </citation>
    <scope>NUCLEOTIDE SEQUENCE [LARGE SCALE GENOMIC DNA]</scope>
    <source>
        <strain evidence="4 5">A20-9</strain>
    </source>
</reference>
<dbReference type="Pfam" id="PF12850">
    <property type="entry name" value="Metallophos_2"/>
    <property type="match status" value="1"/>
</dbReference>
<evidence type="ECO:0000313" key="4">
    <source>
        <dbReference type="EMBL" id="QNR23779.1"/>
    </source>
</evidence>
<evidence type="ECO:0000313" key="5">
    <source>
        <dbReference type="Proteomes" id="UP000516305"/>
    </source>
</evidence>
<dbReference type="GO" id="GO:0046872">
    <property type="term" value="F:metal ion binding"/>
    <property type="evidence" value="ECO:0007669"/>
    <property type="project" value="UniProtKB-KW"/>
</dbReference>
<comment type="similarity">
    <text evidence="1 2">Belongs to the metallophosphoesterase superfamily. YfcE family.</text>
</comment>
<gene>
    <name evidence="4" type="ORF">H4K34_15580</name>
</gene>
<sequence>MVQISLLSDSHSHIDAAILKHIKGSDEIWHAGDIGDLKTAQKLQAIAPLRAVYGNIDGQELRQEFPLNNSFEIEGLKVLMTHIAGYPNKYNSRAKKLLSELNPDLFICGHSHILKVMRDPQFGHMHMNPGAVGLQGFHQVRTLLQFKIEKGKISDLAVAEWPRWPKN</sequence>
<dbReference type="AlphaFoldDB" id="A0A7H0VDI1"/>
<dbReference type="EC" id="3.1.4.-" evidence="2"/>
<dbReference type="NCBIfam" id="TIGR00040">
    <property type="entry name" value="yfcE"/>
    <property type="match status" value="1"/>
</dbReference>
<dbReference type="GO" id="GO:0016787">
    <property type="term" value="F:hydrolase activity"/>
    <property type="evidence" value="ECO:0007669"/>
    <property type="project" value="UniProtKB-UniRule"/>
</dbReference>
<dbReference type="Gene3D" id="3.60.21.10">
    <property type="match status" value="1"/>
</dbReference>
<feature type="domain" description="Calcineurin-like phosphoesterase" evidence="3">
    <location>
        <begin position="3"/>
        <end position="150"/>
    </location>
</feature>
<dbReference type="InterPro" id="IPR000979">
    <property type="entry name" value="Phosphodiesterase_MJ0936/Vps29"/>
</dbReference>
<evidence type="ECO:0000256" key="2">
    <source>
        <dbReference type="RuleBase" id="RU362039"/>
    </source>
</evidence>
<comment type="cofactor">
    <cofactor evidence="2">
        <name>a divalent metal cation</name>
        <dbReference type="ChEBI" id="CHEBI:60240"/>
    </cofactor>
</comment>
<dbReference type="InterPro" id="IPR029052">
    <property type="entry name" value="Metallo-depent_PP-like"/>
</dbReference>
<evidence type="ECO:0000256" key="1">
    <source>
        <dbReference type="ARBA" id="ARBA00008950"/>
    </source>
</evidence>